<reference evidence="3 4" key="1">
    <citation type="submission" date="2020-06" db="EMBL/GenBank/DDBJ databases">
        <title>Methanofollis fontis sp. nov., a methanogen isolated from marine sediments near a cold seep at Four-Way Closure Ridge offshore southwestern Taiwan.</title>
        <authorList>
            <person name="Chen S.-C."/>
            <person name="Teng N.-H."/>
            <person name="Lin Y.-S."/>
            <person name="Lai M.-C."/>
            <person name="Chen H.-H."/>
            <person name="Wang C.-C."/>
        </authorList>
    </citation>
    <scope>NUCLEOTIDE SEQUENCE [LARGE SCALE GENOMIC DNA]</scope>
    <source>
        <strain evidence="3 4">DSM 2702</strain>
    </source>
</reference>
<keyword evidence="3" id="KW-0328">Glycosyltransferase</keyword>
<dbReference type="RefSeq" id="WP_176788489.1">
    <property type="nucleotide sequence ID" value="NZ_JABXWR010000001.1"/>
</dbReference>
<gene>
    <name evidence="3" type="ORF">HWN36_05805</name>
</gene>
<evidence type="ECO:0000259" key="2">
    <source>
        <dbReference type="Pfam" id="PF01702"/>
    </source>
</evidence>
<evidence type="ECO:0000256" key="1">
    <source>
        <dbReference type="ARBA" id="ARBA00022694"/>
    </source>
</evidence>
<dbReference type="Pfam" id="PF01702">
    <property type="entry name" value="TGT"/>
    <property type="match status" value="1"/>
</dbReference>
<comment type="caution">
    <text evidence="3">The sequence shown here is derived from an EMBL/GenBank/DDBJ whole genome shotgun (WGS) entry which is preliminary data.</text>
</comment>
<protein>
    <submittedName>
        <fullName evidence="3">tRNA-guanine transglycosylase</fullName>
        <ecNumber evidence="3">2.4.2.-</ecNumber>
    </submittedName>
</protein>
<dbReference type="InterPro" id="IPR036511">
    <property type="entry name" value="TGT-like_sf"/>
</dbReference>
<keyword evidence="1" id="KW-0819">tRNA processing</keyword>
<dbReference type="PANTHER" id="PTHR46499:SF1">
    <property type="entry name" value="QUEUINE TRNA-RIBOSYLTRANSFERASE"/>
    <property type="match status" value="1"/>
</dbReference>
<dbReference type="SUPFAM" id="SSF51713">
    <property type="entry name" value="tRNA-guanine transglycosylase"/>
    <property type="match status" value="1"/>
</dbReference>
<dbReference type="InterPro" id="IPR002616">
    <property type="entry name" value="tRNA_ribo_trans-like"/>
</dbReference>
<evidence type="ECO:0000313" key="4">
    <source>
        <dbReference type="Proteomes" id="UP000570823"/>
    </source>
</evidence>
<dbReference type="Gene3D" id="3.20.20.105">
    <property type="entry name" value="Queuine tRNA-ribosyltransferase-like"/>
    <property type="match status" value="1"/>
</dbReference>
<dbReference type="NCBIfam" id="TIGR00449">
    <property type="entry name" value="tgt_general"/>
    <property type="match status" value="1"/>
</dbReference>
<keyword evidence="3" id="KW-0808">Transferase</keyword>
<organism evidence="3 4">
    <name type="scientific">Methanofollis tationis</name>
    <dbReference type="NCBI Taxonomy" id="81417"/>
    <lineage>
        <taxon>Archaea</taxon>
        <taxon>Methanobacteriati</taxon>
        <taxon>Methanobacteriota</taxon>
        <taxon>Stenosarchaea group</taxon>
        <taxon>Methanomicrobia</taxon>
        <taxon>Methanomicrobiales</taxon>
        <taxon>Methanomicrobiaceae</taxon>
        <taxon>Methanofollis</taxon>
    </lineage>
</organism>
<dbReference type="Proteomes" id="UP000570823">
    <property type="component" value="Unassembled WGS sequence"/>
</dbReference>
<name>A0A7K4HNU2_9EURY</name>
<dbReference type="EMBL" id="JABXWR010000001">
    <property type="protein sequence ID" value="NVO66832.1"/>
    <property type="molecule type" value="Genomic_DNA"/>
</dbReference>
<feature type="domain" description="tRNA-guanine(15) transglycosylase-like" evidence="2">
    <location>
        <begin position="7"/>
        <end position="324"/>
    </location>
</feature>
<dbReference type="EC" id="2.4.2.-" evidence="3"/>
<sequence>MTQLKIIQTATRELETPAFFPVHNGGKSAEGNTPRYWENIPEMNTMMINAYSILSSPLYEKMRNGGLHKKFSENGVFFVDSGGFQQKSRNITLDPIKILRVQEMVGADIAATLDLPTFTEDCIYNQNHADFVKKSVKNALIALENREREDMLIYASLQGNDPTMMVNTIDYLMKKGNFDGFAIGGCVPKRSRYHEIIDIIHAVRRRIGDRPLHVFGLGGPAMIPLMVYMGADTFDSSAFITAGSKRLYFMPEKGTIEFSDIPETLYLPCVCPICSKHTYNEVRSERKLIAMHNLWMITHELRKLKVALEENEVERYLEKRLRHNPAVYDAFRYAKAKKRGLV</sequence>
<proteinExistence type="predicted"/>
<accession>A0A7K4HNU2</accession>
<dbReference type="InterPro" id="IPR050076">
    <property type="entry name" value="ArchSynthase1/Queuine_TRR"/>
</dbReference>
<dbReference type="GO" id="GO:0002099">
    <property type="term" value="P:tRNA wobble guanine modification"/>
    <property type="evidence" value="ECO:0007669"/>
    <property type="project" value="TreeGrafter"/>
</dbReference>
<dbReference type="AlphaFoldDB" id="A0A7K4HNU2"/>
<keyword evidence="4" id="KW-1185">Reference proteome</keyword>
<dbReference type="GO" id="GO:0005737">
    <property type="term" value="C:cytoplasm"/>
    <property type="evidence" value="ECO:0007669"/>
    <property type="project" value="TreeGrafter"/>
</dbReference>
<dbReference type="PANTHER" id="PTHR46499">
    <property type="entry name" value="QUEUINE TRNA-RIBOSYLTRANSFERASE"/>
    <property type="match status" value="1"/>
</dbReference>
<dbReference type="OrthoDB" id="6871at2157"/>
<evidence type="ECO:0000313" key="3">
    <source>
        <dbReference type="EMBL" id="NVO66832.1"/>
    </source>
</evidence>
<dbReference type="GO" id="GO:0016757">
    <property type="term" value="F:glycosyltransferase activity"/>
    <property type="evidence" value="ECO:0007669"/>
    <property type="project" value="UniProtKB-KW"/>
</dbReference>